<dbReference type="EMBL" id="VJWX01000688">
    <property type="protein sequence ID" value="TVT18437.1"/>
    <property type="molecule type" value="Genomic_DNA"/>
</dbReference>
<keyword evidence="4" id="KW-1185">Reference proteome</keyword>
<protein>
    <submittedName>
        <fullName evidence="3">2-oxoacid:acceptor oxidoreductase</fullName>
    </submittedName>
</protein>
<name>A0A558A2F1_9PSEU</name>
<dbReference type="RefSeq" id="WP_144593227.1">
    <property type="nucleotide sequence ID" value="NZ_VJWX01000688.1"/>
</dbReference>
<keyword evidence="1" id="KW-0560">Oxidoreductase</keyword>
<dbReference type="SUPFAM" id="SSF53323">
    <property type="entry name" value="Pyruvate-ferredoxin oxidoreductase, PFOR, domain III"/>
    <property type="match status" value="1"/>
</dbReference>
<dbReference type="NCBIfam" id="TIGR02175">
    <property type="entry name" value="PorC_KorC"/>
    <property type="match status" value="1"/>
</dbReference>
<evidence type="ECO:0000256" key="1">
    <source>
        <dbReference type="ARBA" id="ARBA00023002"/>
    </source>
</evidence>
<dbReference type="Pfam" id="PF01558">
    <property type="entry name" value="POR"/>
    <property type="match status" value="1"/>
</dbReference>
<dbReference type="InterPro" id="IPR011894">
    <property type="entry name" value="PorC_KorC"/>
</dbReference>
<gene>
    <name evidence="3" type="ORF">FNH05_35535</name>
</gene>
<proteinExistence type="predicted"/>
<sequence length="193" mass="20629">MFQVRFHGRGGQGAVTAAELLSLAAFLEGRHAQAFPSFSSERSGAPVVSFCRIDDHAIRSREPISRPDALVIQDPTLLHQVAVFEGLGEHGSVLINSGRSPEELGLSELTDRIGRERVLNVPATELAREHLGRPLPNAVLLGAFAAFTGVVALESVTTAIRRRFDGPIGDRNAAGAAAAHEYVRARTEAPLHA</sequence>
<reference evidence="3 4" key="2">
    <citation type="submission" date="2019-08" db="EMBL/GenBank/DDBJ databases">
        <title>Amycolatopsis acidicola sp. nov., isolated from peat swamp forest soil.</title>
        <authorList>
            <person name="Srisuk N."/>
        </authorList>
    </citation>
    <scope>NUCLEOTIDE SEQUENCE [LARGE SCALE GENOMIC DNA]</scope>
    <source>
        <strain evidence="3 4">TBRC 6029</strain>
    </source>
</reference>
<dbReference type="AlphaFoldDB" id="A0A558A2F1"/>
<feature type="domain" description="Pyruvate/ketoisovalerate oxidoreductase catalytic" evidence="2">
    <location>
        <begin position="10"/>
        <end position="180"/>
    </location>
</feature>
<accession>A0A558A2F1</accession>
<dbReference type="GO" id="GO:0016625">
    <property type="term" value="F:oxidoreductase activity, acting on the aldehyde or oxo group of donors, iron-sulfur protein as acceptor"/>
    <property type="evidence" value="ECO:0007669"/>
    <property type="project" value="InterPro"/>
</dbReference>
<evidence type="ECO:0000313" key="4">
    <source>
        <dbReference type="Proteomes" id="UP000320011"/>
    </source>
</evidence>
<reference evidence="3 4" key="1">
    <citation type="submission" date="2019-07" db="EMBL/GenBank/DDBJ databases">
        <authorList>
            <person name="Duangmal K."/>
            <person name="Teo W.F.A."/>
        </authorList>
    </citation>
    <scope>NUCLEOTIDE SEQUENCE [LARGE SCALE GENOMIC DNA]</scope>
    <source>
        <strain evidence="3 4">TBRC 6029</strain>
    </source>
</reference>
<evidence type="ECO:0000259" key="2">
    <source>
        <dbReference type="Pfam" id="PF01558"/>
    </source>
</evidence>
<dbReference type="OrthoDB" id="9794954at2"/>
<dbReference type="Gene3D" id="3.40.920.10">
    <property type="entry name" value="Pyruvate-ferredoxin oxidoreductase, PFOR, domain III"/>
    <property type="match status" value="1"/>
</dbReference>
<organism evidence="3 4">
    <name type="scientific">Amycolatopsis rhizosphaerae</name>
    <dbReference type="NCBI Taxonomy" id="2053003"/>
    <lineage>
        <taxon>Bacteria</taxon>
        <taxon>Bacillati</taxon>
        <taxon>Actinomycetota</taxon>
        <taxon>Actinomycetes</taxon>
        <taxon>Pseudonocardiales</taxon>
        <taxon>Pseudonocardiaceae</taxon>
        <taxon>Amycolatopsis</taxon>
    </lineage>
</organism>
<dbReference type="PANTHER" id="PTHR43366">
    <property type="entry name" value="PYRUVATE SYNTHASE SUBUNIT PORC"/>
    <property type="match status" value="1"/>
</dbReference>
<comment type="caution">
    <text evidence="3">The sequence shown here is derived from an EMBL/GenBank/DDBJ whole genome shotgun (WGS) entry which is preliminary data.</text>
</comment>
<evidence type="ECO:0000313" key="3">
    <source>
        <dbReference type="EMBL" id="TVT18437.1"/>
    </source>
</evidence>
<dbReference type="InterPro" id="IPR002869">
    <property type="entry name" value="Pyrv_flavodox_OxRed_cen"/>
</dbReference>
<dbReference type="PANTHER" id="PTHR43366:SF1">
    <property type="entry name" value="PYRUVATE SYNTHASE SUBUNIT PORC"/>
    <property type="match status" value="1"/>
</dbReference>
<dbReference type="InterPro" id="IPR051626">
    <property type="entry name" value="Oxidoreductase_gamma_subunit"/>
</dbReference>
<dbReference type="InterPro" id="IPR019752">
    <property type="entry name" value="Pyrv/ketoisovalerate_OxRed_cat"/>
</dbReference>
<dbReference type="Proteomes" id="UP000320011">
    <property type="component" value="Unassembled WGS sequence"/>
</dbReference>